<dbReference type="AlphaFoldDB" id="A0A1G4IC94"/>
<dbReference type="PROSITE" id="PS00194">
    <property type="entry name" value="THIOREDOXIN_1"/>
    <property type="match status" value="1"/>
</dbReference>
<evidence type="ECO:0000313" key="4">
    <source>
        <dbReference type="Proteomes" id="UP000195570"/>
    </source>
</evidence>
<feature type="signal peptide" evidence="2">
    <location>
        <begin position="1"/>
        <end position="18"/>
    </location>
</feature>
<dbReference type="InterPro" id="IPR017937">
    <property type="entry name" value="Thioredoxin_CS"/>
</dbReference>
<accession>A0A1G4IC94</accession>
<feature type="chain" id="PRO_5009235383" evidence="2">
    <location>
        <begin position="19"/>
        <end position="256"/>
    </location>
</feature>
<reference evidence="3" key="1">
    <citation type="submission" date="2016-09" db="EMBL/GenBank/DDBJ databases">
        <authorList>
            <person name="Hebert L."/>
            <person name="Moumen B."/>
        </authorList>
    </citation>
    <scope>NUCLEOTIDE SEQUENCE [LARGE SCALE GENOMIC DNA]</scope>
    <source>
        <strain evidence="3">OVI</strain>
    </source>
</reference>
<proteinExistence type="predicted"/>
<protein>
    <submittedName>
        <fullName evidence="3">Uncharacterized protein</fullName>
    </submittedName>
</protein>
<dbReference type="InterPro" id="IPR051099">
    <property type="entry name" value="AGR/TXD"/>
</dbReference>
<dbReference type="GeneID" id="92375407"/>
<dbReference type="VEuPathDB" id="TriTrypDB:TEOVI_000146700"/>
<evidence type="ECO:0000313" key="3">
    <source>
        <dbReference type="EMBL" id="SCU69898.1"/>
    </source>
</evidence>
<dbReference type="Gene3D" id="3.40.30.10">
    <property type="entry name" value="Glutaredoxin"/>
    <property type="match status" value="1"/>
</dbReference>
<evidence type="ECO:0000256" key="2">
    <source>
        <dbReference type="SAM" id="SignalP"/>
    </source>
</evidence>
<dbReference type="PANTHER" id="PTHR15337">
    <property type="entry name" value="ANTERIOR GRADIENT PROTEIN-RELATED"/>
    <property type="match status" value="1"/>
</dbReference>
<evidence type="ECO:0000256" key="1">
    <source>
        <dbReference type="ARBA" id="ARBA00022729"/>
    </source>
</evidence>
<dbReference type="EMBL" id="CZPT02001329">
    <property type="protein sequence ID" value="SCU69898.1"/>
    <property type="molecule type" value="Genomic_DNA"/>
</dbReference>
<sequence>MLINFLVILMLWGSSIFGEMLEPNYRGHGTQNTRSGTSSTSSTLVRHTGHIPWVNWPQLVHRVSVARCTVLSNGFSGDVNANDTYDGQRDLHLLATSRSQSPIALCHLPVFIFFHKENCPACRMLIEELGVSPEFELLSEYMTMVSAETVDEILRSSPYPRPAFGEIHPRLRGNKRRTKQNGKGEDEMIKAMSPQGEYYPRVLFLFPHNGSVMPVFNNGLDHDSAHIHFYGRAKSLLRGMMSAIRIMDAKVDFDEL</sequence>
<dbReference type="RefSeq" id="XP_067080788.1">
    <property type="nucleotide sequence ID" value="XM_067224687.1"/>
</dbReference>
<comment type="caution">
    <text evidence="3">The sequence shown here is derived from an EMBL/GenBank/DDBJ whole genome shotgun (WGS) entry which is preliminary data.</text>
</comment>
<keyword evidence="1 2" id="KW-0732">Signal</keyword>
<organism evidence="3 4">
    <name type="scientific">Trypanosoma equiperdum</name>
    <dbReference type="NCBI Taxonomy" id="5694"/>
    <lineage>
        <taxon>Eukaryota</taxon>
        <taxon>Discoba</taxon>
        <taxon>Euglenozoa</taxon>
        <taxon>Kinetoplastea</taxon>
        <taxon>Metakinetoplastina</taxon>
        <taxon>Trypanosomatida</taxon>
        <taxon>Trypanosomatidae</taxon>
        <taxon>Trypanosoma</taxon>
    </lineage>
</organism>
<name>A0A1G4IC94_TRYEQ</name>
<keyword evidence="4" id="KW-1185">Reference proteome</keyword>
<gene>
    <name evidence="3" type="ORF">TEOVI_000146700</name>
</gene>
<dbReference type="PANTHER" id="PTHR15337:SF11">
    <property type="entry name" value="THIOREDOXIN DOMAIN-CONTAINING PROTEIN"/>
    <property type="match status" value="1"/>
</dbReference>
<dbReference type="Proteomes" id="UP000195570">
    <property type="component" value="Unassembled WGS sequence"/>
</dbReference>